<sequence length="146" mass="16879">MEFNKEGYLPEGIHTLSWEEFETTFGFSPKRKELLEGLLQVINILKICGCEAIYIDGSFVTDKLEPDDWDACFKGSAQSLKTLKRQEPCLLLTDDYKLRETQKQKFKGELFFYSLYAGLNISYLDFFQGIKGAKRKKKGIIKINLN</sequence>
<dbReference type="KEGG" id="bfc:BacF7301_06995"/>
<dbReference type="RefSeq" id="WP_167961486.1">
    <property type="nucleotide sequence ID" value="NZ_CP050831.1"/>
</dbReference>
<dbReference type="Pfam" id="PF22014">
    <property type="entry name" value="DUF6932"/>
    <property type="match status" value="1"/>
</dbReference>
<evidence type="ECO:0000313" key="1">
    <source>
        <dbReference type="EMBL" id="QIU93907.1"/>
    </source>
</evidence>
<dbReference type="InterPro" id="IPR053860">
    <property type="entry name" value="DUF6932"/>
</dbReference>
<gene>
    <name evidence="1" type="ORF">BacF7301_06995</name>
</gene>
<dbReference type="AlphaFoldDB" id="A0A6H0KNF1"/>
<accession>A0A6H0KNF1</accession>
<organism evidence="1 2">
    <name type="scientific">Bacteroides faecium</name>
    <dbReference type="NCBI Taxonomy" id="2715212"/>
    <lineage>
        <taxon>Bacteria</taxon>
        <taxon>Pseudomonadati</taxon>
        <taxon>Bacteroidota</taxon>
        <taxon>Bacteroidia</taxon>
        <taxon>Bacteroidales</taxon>
        <taxon>Bacteroidaceae</taxon>
        <taxon>Bacteroides</taxon>
    </lineage>
</organism>
<name>A0A6H0KNF1_9BACE</name>
<dbReference type="EMBL" id="CP050831">
    <property type="protein sequence ID" value="QIU93907.1"/>
    <property type="molecule type" value="Genomic_DNA"/>
</dbReference>
<proteinExistence type="predicted"/>
<dbReference type="Proteomes" id="UP000501780">
    <property type="component" value="Chromosome"/>
</dbReference>
<evidence type="ECO:0000313" key="2">
    <source>
        <dbReference type="Proteomes" id="UP000501780"/>
    </source>
</evidence>
<keyword evidence="2" id="KW-1185">Reference proteome</keyword>
<reference evidence="1 2" key="1">
    <citation type="submission" date="2020-03" db="EMBL/GenBank/DDBJ databases">
        <title>Genomic analysis of Bacteroides faecium CBA7301.</title>
        <authorList>
            <person name="Kim J."/>
            <person name="Roh S.W."/>
        </authorList>
    </citation>
    <scope>NUCLEOTIDE SEQUENCE [LARGE SCALE GENOMIC DNA]</scope>
    <source>
        <strain evidence="1 2">CBA7301</strain>
    </source>
</reference>
<protein>
    <submittedName>
        <fullName evidence="1">Uncharacterized protein</fullName>
    </submittedName>
</protein>